<keyword evidence="1" id="KW-1133">Transmembrane helix</keyword>
<feature type="transmembrane region" description="Helical" evidence="1">
    <location>
        <begin position="109"/>
        <end position="133"/>
    </location>
</feature>
<evidence type="ECO:0000313" key="3">
    <source>
        <dbReference type="Proteomes" id="UP001415857"/>
    </source>
</evidence>
<keyword evidence="1" id="KW-0472">Membrane</keyword>
<keyword evidence="1" id="KW-0812">Transmembrane</keyword>
<sequence length="149" mass="16718">MKSASLSFPILSGQPFSVKPPRRRSSSTTRNVVTAMRGMNGRDYGGKLVDESMIVLRIRIREMKMLETNHVPPSDWMEWEKQYFKYYDSDICEAMGLLQSLLMNMRPSLAVGIAVLIALSVPLSTAVLMFHAVEMTKGILSGIHLINLV</sequence>
<gene>
    <name evidence="2" type="ORF">L1049_002563</name>
</gene>
<comment type="caution">
    <text evidence="2">The sequence shown here is derived from an EMBL/GenBank/DDBJ whole genome shotgun (WGS) entry which is preliminary data.</text>
</comment>
<evidence type="ECO:0000256" key="1">
    <source>
        <dbReference type="SAM" id="Phobius"/>
    </source>
</evidence>
<accession>A0AAP0NF86</accession>
<dbReference type="Proteomes" id="UP001415857">
    <property type="component" value="Unassembled WGS sequence"/>
</dbReference>
<dbReference type="AlphaFoldDB" id="A0AAP0NF86"/>
<dbReference type="PANTHER" id="PTHR33782">
    <property type="entry name" value="OS01G0121600 PROTEIN"/>
    <property type="match status" value="1"/>
</dbReference>
<keyword evidence="3" id="KW-1185">Reference proteome</keyword>
<reference evidence="2 3" key="1">
    <citation type="journal article" date="2024" name="Plant J.">
        <title>Genome sequences and population genomics reveal climatic adaptation and genomic divergence between two closely related sweetgum species.</title>
        <authorList>
            <person name="Xu W.Q."/>
            <person name="Ren C.Q."/>
            <person name="Zhang X.Y."/>
            <person name="Comes H.P."/>
            <person name="Liu X.H."/>
            <person name="Li Y.G."/>
            <person name="Kettle C.J."/>
            <person name="Jalonen R."/>
            <person name="Gaisberger H."/>
            <person name="Ma Y.Z."/>
            <person name="Qiu Y.X."/>
        </authorList>
    </citation>
    <scope>NUCLEOTIDE SEQUENCE [LARGE SCALE GENOMIC DNA]</scope>
    <source>
        <strain evidence="2">Hangzhou</strain>
    </source>
</reference>
<organism evidence="2 3">
    <name type="scientific">Liquidambar formosana</name>
    <name type="common">Formosan gum</name>
    <dbReference type="NCBI Taxonomy" id="63359"/>
    <lineage>
        <taxon>Eukaryota</taxon>
        <taxon>Viridiplantae</taxon>
        <taxon>Streptophyta</taxon>
        <taxon>Embryophyta</taxon>
        <taxon>Tracheophyta</taxon>
        <taxon>Spermatophyta</taxon>
        <taxon>Magnoliopsida</taxon>
        <taxon>eudicotyledons</taxon>
        <taxon>Gunneridae</taxon>
        <taxon>Pentapetalae</taxon>
        <taxon>Saxifragales</taxon>
        <taxon>Altingiaceae</taxon>
        <taxon>Liquidambar</taxon>
    </lineage>
</organism>
<proteinExistence type="predicted"/>
<evidence type="ECO:0000313" key="2">
    <source>
        <dbReference type="EMBL" id="KAK9272192.1"/>
    </source>
</evidence>
<dbReference type="PANTHER" id="PTHR33782:SF27">
    <property type="entry name" value="PROTEIN, PUTATIVE-RELATED"/>
    <property type="match status" value="1"/>
</dbReference>
<protein>
    <submittedName>
        <fullName evidence="2">Uncharacterized protein</fullName>
    </submittedName>
</protein>
<name>A0AAP0NF86_LIQFO</name>
<dbReference type="EMBL" id="JBBPBK010000013">
    <property type="protein sequence ID" value="KAK9272192.1"/>
    <property type="molecule type" value="Genomic_DNA"/>
</dbReference>